<organism evidence="3 4">
    <name type="scientific">Cercospora zeae-maydis SCOH1-5</name>
    <dbReference type="NCBI Taxonomy" id="717836"/>
    <lineage>
        <taxon>Eukaryota</taxon>
        <taxon>Fungi</taxon>
        <taxon>Dikarya</taxon>
        <taxon>Ascomycota</taxon>
        <taxon>Pezizomycotina</taxon>
        <taxon>Dothideomycetes</taxon>
        <taxon>Dothideomycetidae</taxon>
        <taxon>Mycosphaerellales</taxon>
        <taxon>Mycosphaerellaceae</taxon>
        <taxon>Cercospora</taxon>
    </lineage>
</organism>
<evidence type="ECO:0000256" key="1">
    <source>
        <dbReference type="SAM" id="MobiDB-lite"/>
    </source>
</evidence>
<sequence>MKTHLFTLVLLSGPSLAAPVSDIASSSSSCDDPQIQSSSNPSGDGTHIEDVFNVLTDDRWTSSCSKFLQPGSNDQNLKALDLGWRYLHALNEAAIAALSKEGYENDEENRRLATRFFGIVPGVARKRKGGYFKGRVEEVEGLPGGRLDGEKLGLARKWYPNVQKILDNRLPSPQRPWLFCDSDFMALQTGTDLVQNEDRYHVLKTQNSYMTVEDALAYHPHRQAVLQANWLFKSDIPATTYIPYSKQEFPVAVQSPAKGPAPFPLDSKGRSHECGTGVDGITRPARELKVKKTVPGLTWASEFVYRIIICPRSFVGHSRRPAWTQMLDTTPQPEGKVLDEMGIGALTLYHELFHLQTEVFQGTMRISPDPVVHRARCERSGDDRCVGGMPEKWYRSKSYFTTSKVEPNGAVTSLPNVAGAAESMFLALYDLASPVRDRTVQPTNPAGWKSHFSPENYVWFALAVYLHQKNKGDFWSSGVCRKRVETREESLGLPRGGRGRVP</sequence>
<protein>
    <recommendedName>
        <fullName evidence="5">Lysine-specific metallo-endopeptidase domain-containing protein</fullName>
    </recommendedName>
</protein>
<dbReference type="AlphaFoldDB" id="A0A6A6FLR6"/>
<evidence type="ECO:0000313" key="3">
    <source>
        <dbReference type="EMBL" id="KAF2214290.1"/>
    </source>
</evidence>
<evidence type="ECO:0000313" key="4">
    <source>
        <dbReference type="Proteomes" id="UP000799539"/>
    </source>
</evidence>
<feature type="signal peptide" evidence="2">
    <location>
        <begin position="1"/>
        <end position="17"/>
    </location>
</feature>
<dbReference type="Proteomes" id="UP000799539">
    <property type="component" value="Unassembled WGS sequence"/>
</dbReference>
<accession>A0A6A6FLR6</accession>
<keyword evidence="4" id="KW-1185">Reference proteome</keyword>
<reference evidence="3" key="1">
    <citation type="journal article" date="2020" name="Stud. Mycol.">
        <title>101 Dothideomycetes genomes: a test case for predicting lifestyles and emergence of pathogens.</title>
        <authorList>
            <person name="Haridas S."/>
            <person name="Albert R."/>
            <person name="Binder M."/>
            <person name="Bloem J."/>
            <person name="Labutti K."/>
            <person name="Salamov A."/>
            <person name="Andreopoulos B."/>
            <person name="Baker S."/>
            <person name="Barry K."/>
            <person name="Bills G."/>
            <person name="Bluhm B."/>
            <person name="Cannon C."/>
            <person name="Castanera R."/>
            <person name="Culley D."/>
            <person name="Daum C."/>
            <person name="Ezra D."/>
            <person name="Gonzalez J."/>
            <person name="Henrissat B."/>
            <person name="Kuo A."/>
            <person name="Liang C."/>
            <person name="Lipzen A."/>
            <person name="Lutzoni F."/>
            <person name="Magnuson J."/>
            <person name="Mondo S."/>
            <person name="Nolan M."/>
            <person name="Ohm R."/>
            <person name="Pangilinan J."/>
            <person name="Park H.-J."/>
            <person name="Ramirez L."/>
            <person name="Alfaro M."/>
            <person name="Sun H."/>
            <person name="Tritt A."/>
            <person name="Yoshinaga Y."/>
            <person name="Zwiers L.-H."/>
            <person name="Turgeon B."/>
            <person name="Goodwin S."/>
            <person name="Spatafora J."/>
            <person name="Crous P."/>
            <person name="Grigoriev I."/>
        </authorList>
    </citation>
    <scope>NUCLEOTIDE SEQUENCE</scope>
    <source>
        <strain evidence="3">SCOH1-5</strain>
    </source>
</reference>
<evidence type="ECO:0000256" key="2">
    <source>
        <dbReference type="SAM" id="SignalP"/>
    </source>
</evidence>
<name>A0A6A6FLR6_9PEZI</name>
<dbReference type="OrthoDB" id="3650442at2759"/>
<feature type="region of interest" description="Disordered" evidence="1">
    <location>
        <begin position="260"/>
        <end position="279"/>
    </location>
</feature>
<evidence type="ECO:0008006" key="5">
    <source>
        <dbReference type="Google" id="ProtNLM"/>
    </source>
</evidence>
<feature type="compositionally biased region" description="Low complexity" evidence="1">
    <location>
        <begin position="22"/>
        <end position="39"/>
    </location>
</feature>
<dbReference type="EMBL" id="ML992668">
    <property type="protein sequence ID" value="KAF2214290.1"/>
    <property type="molecule type" value="Genomic_DNA"/>
</dbReference>
<proteinExistence type="predicted"/>
<gene>
    <name evidence="3" type="ORF">CERZMDRAFT_95567</name>
</gene>
<keyword evidence="2" id="KW-0732">Signal</keyword>
<feature type="chain" id="PRO_5025440123" description="Lysine-specific metallo-endopeptidase domain-containing protein" evidence="2">
    <location>
        <begin position="18"/>
        <end position="502"/>
    </location>
</feature>
<feature type="region of interest" description="Disordered" evidence="1">
    <location>
        <begin position="22"/>
        <end position="47"/>
    </location>
</feature>